<dbReference type="AlphaFoldDB" id="A0A2J8JR41"/>
<comment type="caution">
    <text evidence="2">The sequence shown here is derived from an EMBL/GenBank/DDBJ whole genome shotgun (WGS) entry which is preliminary data.</text>
</comment>
<name>A0A2J8JR41_PANTR</name>
<dbReference type="Proteomes" id="UP000236370">
    <property type="component" value="Unassembled WGS sequence"/>
</dbReference>
<feature type="compositionally biased region" description="Basic and acidic residues" evidence="1">
    <location>
        <begin position="40"/>
        <end position="64"/>
    </location>
</feature>
<sequence length="71" mass="7329">AESEQGWDGEGEGRGEAGRGGAGRGGGPPGEGGGQAQHRSIREGPDLDRPGSDRQERERARGDSEALDEES</sequence>
<evidence type="ECO:0000256" key="1">
    <source>
        <dbReference type="SAM" id="MobiDB-lite"/>
    </source>
</evidence>
<feature type="compositionally biased region" description="Acidic residues" evidence="1">
    <location>
        <begin position="1"/>
        <end position="10"/>
    </location>
</feature>
<feature type="non-terminal residue" evidence="2">
    <location>
        <position position="1"/>
    </location>
</feature>
<evidence type="ECO:0000313" key="3">
    <source>
        <dbReference type="Proteomes" id="UP000236370"/>
    </source>
</evidence>
<organism evidence="2 3">
    <name type="scientific">Pan troglodytes</name>
    <name type="common">Chimpanzee</name>
    <dbReference type="NCBI Taxonomy" id="9598"/>
    <lineage>
        <taxon>Eukaryota</taxon>
        <taxon>Metazoa</taxon>
        <taxon>Chordata</taxon>
        <taxon>Craniata</taxon>
        <taxon>Vertebrata</taxon>
        <taxon>Euteleostomi</taxon>
        <taxon>Mammalia</taxon>
        <taxon>Eutheria</taxon>
        <taxon>Euarchontoglires</taxon>
        <taxon>Primates</taxon>
        <taxon>Haplorrhini</taxon>
        <taxon>Catarrhini</taxon>
        <taxon>Hominidae</taxon>
        <taxon>Pan</taxon>
    </lineage>
</organism>
<proteinExistence type="predicted"/>
<dbReference type="EMBL" id="NBAG03000432">
    <property type="protein sequence ID" value="PNI25238.1"/>
    <property type="molecule type" value="Genomic_DNA"/>
</dbReference>
<gene>
    <name evidence="2" type="ORF">CK820_G0045036</name>
</gene>
<feature type="region of interest" description="Disordered" evidence="1">
    <location>
        <begin position="1"/>
        <end position="71"/>
    </location>
</feature>
<protein>
    <submittedName>
        <fullName evidence="2">HDGFL2 isoform 9</fullName>
    </submittedName>
</protein>
<feature type="compositionally biased region" description="Gly residues" evidence="1">
    <location>
        <begin position="18"/>
        <end position="35"/>
    </location>
</feature>
<evidence type="ECO:0000313" key="2">
    <source>
        <dbReference type="EMBL" id="PNI25238.1"/>
    </source>
</evidence>
<accession>A0A2J8JR41</accession>
<reference evidence="2 3" key="1">
    <citation type="submission" date="2017-12" db="EMBL/GenBank/DDBJ databases">
        <title>High-resolution comparative analysis of great ape genomes.</title>
        <authorList>
            <person name="Pollen A."/>
            <person name="Hastie A."/>
            <person name="Hormozdiari F."/>
            <person name="Dougherty M."/>
            <person name="Liu R."/>
            <person name="Chaisson M."/>
            <person name="Hoppe E."/>
            <person name="Hill C."/>
            <person name="Pang A."/>
            <person name="Hillier L."/>
            <person name="Baker C."/>
            <person name="Armstrong J."/>
            <person name="Shendure J."/>
            <person name="Paten B."/>
            <person name="Wilson R."/>
            <person name="Chao H."/>
            <person name="Schneider V."/>
            <person name="Ventura M."/>
            <person name="Kronenberg Z."/>
            <person name="Murali S."/>
            <person name="Gordon D."/>
            <person name="Cantsilieris S."/>
            <person name="Munson K."/>
            <person name="Nelson B."/>
            <person name="Raja A."/>
            <person name="Underwood J."/>
            <person name="Diekhans M."/>
            <person name="Fiddes I."/>
            <person name="Haussler D."/>
            <person name="Eichler E."/>
        </authorList>
    </citation>
    <scope>NUCLEOTIDE SEQUENCE [LARGE SCALE GENOMIC DNA]</scope>
    <source>
        <strain evidence="2">Yerkes chimp pedigree #C0471</strain>
    </source>
</reference>